<keyword evidence="6" id="KW-0472">Membrane</keyword>
<gene>
    <name evidence="7" type="ORF">MONBRDRAFT_11336</name>
</gene>
<evidence type="ECO:0000256" key="2">
    <source>
        <dbReference type="ARBA" id="ARBA00006191"/>
    </source>
</evidence>
<dbReference type="EC" id="2.8.1.14" evidence="3"/>
<evidence type="ECO:0000256" key="1">
    <source>
        <dbReference type="ARBA" id="ARBA00003986"/>
    </source>
</evidence>
<evidence type="ECO:0000256" key="4">
    <source>
        <dbReference type="ARBA" id="ARBA00049564"/>
    </source>
</evidence>
<dbReference type="GeneID" id="5894425"/>
<dbReference type="PANTHER" id="PTHR11933:SF5">
    <property type="entry name" value="MITOCHONDRIAL TRNA-SPECIFIC 2-THIOURIDYLASE 1"/>
    <property type="match status" value="1"/>
</dbReference>
<feature type="compositionally biased region" description="Low complexity" evidence="5">
    <location>
        <begin position="457"/>
        <end position="489"/>
    </location>
</feature>
<dbReference type="NCBIfam" id="TIGR00420">
    <property type="entry name" value="trmU"/>
    <property type="match status" value="1"/>
</dbReference>
<protein>
    <recommendedName>
        <fullName evidence="3">tRNA-5-taurinomethyluridine 2-sulfurtransferase</fullName>
        <ecNumber evidence="3">2.8.1.14</ecNumber>
    </recommendedName>
</protein>
<comment type="function">
    <text evidence="1">Catalyzes the 2-thiolation of uridine at the wobble position (U34) of mitochondrial tRNA(Lys), tRNA(Glu) and tRNA(Gln). Required for the formation of 5-taurinomethyl-2-thiouridine (tm5s2U) of mitochondrial tRNA(Lys), tRNA(Glu), and tRNA(Gln) at the wobble position. ATP is required to activate the C2 atom of the wobble base.</text>
</comment>
<keyword evidence="6" id="KW-1133">Transmembrane helix</keyword>
<dbReference type="InParanoid" id="A9V8Y1"/>
<dbReference type="InterPro" id="IPR014729">
    <property type="entry name" value="Rossmann-like_a/b/a_fold"/>
</dbReference>
<evidence type="ECO:0000313" key="7">
    <source>
        <dbReference type="EMBL" id="EDQ86037.1"/>
    </source>
</evidence>
<evidence type="ECO:0000256" key="5">
    <source>
        <dbReference type="SAM" id="MobiDB-lite"/>
    </source>
</evidence>
<feature type="region of interest" description="Disordered" evidence="5">
    <location>
        <begin position="389"/>
        <end position="418"/>
    </location>
</feature>
<dbReference type="GO" id="GO:0061708">
    <property type="term" value="F:tRNA-5-taurinomethyluridine 2-sulfurtransferase"/>
    <property type="evidence" value="ECO:0007669"/>
    <property type="project" value="UniProtKB-EC"/>
</dbReference>
<feature type="region of interest" description="Disordered" evidence="5">
    <location>
        <begin position="453"/>
        <end position="495"/>
    </location>
</feature>
<dbReference type="eggNOG" id="KOG2805">
    <property type="taxonomic scope" value="Eukaryota"/>
</dbReference>
<proteinExistence type="inferred from homology"/>
<sequence length="495" mass="54281">MADHLSDIAGHEVTGVFMRTWDELDETGVCTAEGDWRHVQDIAQRLGIPCKRVDFVQEYWHSVFQVMLDELAAGATPNPDILCNRHIKFDAFYHFARDQLGADRVAMGHYARVDEREPDMPRLLRGCDDNKDQSYFLAGLPVHVLRHAAFPLGHLTKDRVKALAAAAGFSDVAGQRESMGLCFVGKRRFGALVQQYLPPRPGVFVHLESGRQLGPVTDLNVITFGQSARLDGQPVRCYVAGKDMTAGAAYVVEGLHHPCLHARAFALSNVHWTHPPPQDVEANLHVRIRHRGQLHPCAVGPLPGPFDSIKGTPAQAEEQFFTDLSLWQVSVVRYVCNRLFQWRRQRRRSLAALAAAITGLWSIFATVMLLLTAFSYFMTWLEQSRDETAQRARHPRDTEDEESLIANEDVSARETVSDQPAAPTYEWDRFMGQVAQSAGETVATAAVASLSQQMSNSAASPAGKGPQPAPGGSASSPATASAAAANKPGLSLGLC</sequence>
<dbReference type="SUPFAM" id="SSF52402">
    <property type="entry name" value="Adenine nucleotide alpha hydrolases-like"/>
    <property type="match status" value="1"/>
</dbReference>
<dbReference type="GO" id="GO:0005739">
    <property type="term" value="C:mitochondrion"/>
    <property type="evidence" value="ECO:0000318"/>
    <property type="project" value="GO_Central"/>
</dbReference>
<dbReference type="Proteomes" id="UP000001357">
    <property type="component" value="Unassembled WGS sequence"/>
</dbReference>
<evidence type="ECO:0000256" key="3">
    <source>
        <dbReference type="ARBA" id="ARBA00011953"/>
    </source>
</evidence>
<dbReference type="Gene3D" id="3.40.50.620">
    <property type="entry name" value="HUPs"/>
    <property type="match status" value="1"/>
</dbReference>
<dbReference type="EMBL" id="CH991569">
    <property type="protein sequence ID" value="EDQ86037.1"/>
    <property type="molecule type" value="Genomic_DNA"/>
</dbReference>
<dbReference type="RefSeq" id="XP_001749231.1">
    <property type="nucleotide sequence ID" value="XM_001749179.1"/>
</dbReference>
<evidence type="ECO:0000256" key="6">
    <source>
        <dbReference type="SAM" id="Phobius"/>
    </source>
</evidence>
<comment type="similarity">
    <text evidence="2">Belongs to the MnmA/TRMU family.</text>
</comment>
<evidence type="ECO:0000313" key="8">
    <source>
        <dbReference type="Proteomes" id="UP000001357"/>
    </source>
</evidence>
<dbReference type="InterPro" id="IPR004506">
    <property type="entry name" value="MnmA-like"/>
</dbReference>
<organism evidence="7 8">
    <name type="scientific">Monosiga brevicollis</name>
    <name type="common">Choanoflagellate</name>
    <dbReference type="NCBI Taxonomy" id="81824"/>
    <lineage>
        <taxon>Eukaryota</taxon>
        <taxon>Choanoflagellata</taxon>
        <taxon>Craspedida</taxon>
        <taxon>Salpingoecidae</taxon>
        <taxon>Monosiga</taxon>
    </lineage>
</organism>
<dbReference type="Pfam" id="PF03054">
    <property type="entry name" value="tRNA_Me_trans"/>
    <property type="match status" value="1"/>
</dbReference>
<accession>A9V8Y1</accession>
<feature type="transmembrane region" description="Helical" evidence="6">
    <location>
        <begin position="350"/>
        <end position="378"/>
    </location>
</feature>
<dbReference type="GO" id="GO:0002143">
    <property type="term" value="P:tRNA wobble position uridine thiolation"/>
    <property type="evidence" value="ECO:0000318"/>
    <property type="project" value="GO_Central"/>
</dbReference>
<name>A9V8Y1_MONBE</name>
<dbReference type="FunCoup" id="A9V8Y1">
    <property type="interactions" value="662"/>
</dbReference>
<comment type="catalytic activity">
    <reaction evidence="4">
        <text>5-taurinomethyluridine(34) in tRNA + S-sulfanyl-L-cysteinyl-[protein] + AH2 + ATP = 5-taurinomethyl-2-thiouridine(34) in tRNA + L-cysteinyl-[protein] + A + AMP + diphosphate + H(+)</text>
        <dbReference type="Rhea" id="RHEA:47040"/>
        <dbReference type="Rhea" id="RHEA-COMP:10131"/>
        <dbReference type="Rhea" id="RHEA-COMP:11726"/>
        <dbReference type="Rhea" id="RHEA-COMP:11732"/>
        <dbReference type="Rhea" id="RHEA-COMP:11733"/>
        <dbReference type="ChEBI" id="CHEBI:13193"/>
        <dbReference type="ChEBI" id="CHEBI:15378"/>
        <dbReference type="ChEBI" id="CHEBI:17499"/>
        <dbReference type="ChEBI" id="CHEBI:29950"/>
        <dbReference type="ChEBI" id="CHEBI:30616"/>
        <dbReference type="ChEBI" id="CHEBI:33019"/>
        <dbReference type="ChEBI" id="CHEBI:61963"/>
        <dbReference type="ChEBI" id="CHEBI:87171"/>
        <dbReference type="ChEBI" id="CHEBI:87172"/>
        <dbReference type="ChEBI" id="CHEBI:456215"/>
        <dbReference type="EC" id="2.8.1.14"/>
    </reaction>
</comment>
<dbReference type="STRING" id="81824.A9V8Y1"/>
<dbReference type="PANTHER" id="PTHR11933">
    <property type="entry name" value="TRNA 5-METHYLAMINOMETHYL-2-THIOURIDYLATE -METHYLTRANSFERASE"/>
    <property type="match status" value="1"/>
</dbReference>
<keyword evidence="6" id="KW-0812">Transmembrane</keyword>
<dbReference type="CDD" id="cd01998">
    <property type="entry name" value="MnmA_TRMU-like"/>
    <property type="match status" value="1"/>
</dbReference>
<dbReference type="AlphaFoldDB" id="A9V8Y1"/>
<reference evidence="7 8" key="1">
    <citation type="journal article" date="2008" name="Nature">
        <title>The genome of the choanoflagellate Monosiga brevicollis and the origin of metazoans.</title>
        <authorList>
            <consortium name="JGI Sequencing"/>
            <person name="King N."/>
            <person name="Westbrook M.J."/>
            <person name="Young S.L."/>
            <person name="Kuo A."/>
            <person name="Abedin M."/>
            <person name="Chapman J."/>
            <person name="Fairclough S."/>
            <person name="Hellsten U."/>
            <person name="Isogai Y."/>
            <person name="Letunic I."/>
            <person name="Marr M."/>
            <person name="Pincus D."/>
            <person name="Putnam N."/>
            <person name="Rokas A."/>
            <person name="Wright K.J."/>
            <person name="Zuzow R."/>
            <person name="Dirks W."/>
            <person name="Good M."/>
            <person name="Goodstein D."/>
            <person name="Lemons D."/>
            <person name="Li W."/>
            <person name="Lyons J.B."/>
            <person name="Morris A."/>
            <person name="Nichols S."/>
            <person name="Richter D.J."/>
            <person name="Salamov A."/>
            <person name="Bork P."/>
            <person name="Lim W.A."/>
            <person name="Manning G."/>
            <person name="Miller W.T."/>
            <person name="McGinnis W."/>
            <person name="Shapiro H."/>
            <person name="Tjian R."/>
            <person name="Grigoriev I.V."/>
            <person name="Rokhsar D."/>
        </authorList>
    </citation>
    <scope>NUCLEOTIDE SEQUENCE [LARGE SCALE GENOMIC DNA]</scope>
    <source>
        <strain evidence="8">MX1 / ATCC 50154</strain>
    </source>
</reference>
<dbReference type="KEGG" id="mbr:MONBRDRAFT_11336"/>
<keyword evidence="8" id="KW-1185">Reference proteome</keyword>